<dbReference type="AlphaFoldDB" id="A0A1C7MRM0"/>
<accession>A0A1C7MRM0</accession>
<comment type="caution">
    <text evidence="2">The sequence shown here is derived from an EMBL/GenBank/DDBJ whole genome shotgun (WGS) entry which is preliminary data.</text>
</comment>
<protein>
    <submittedName>
        <fullName evidence="2">Uncharacterized protein</fullName>
    </submittedName>
</protein>
<evidence type="ECO:0000256" key="1">
    <source>
        <dbReference type="SAM" id="MobiDB-lite"/>
    </source>
</evidence>
<dbReference type="Proteomes" id="UP000092993">
    <property type="component" value="Unassembled WGS sequence"/>
</dbReference>
<proteinExistence type="predicted"/>
<keyword evidence="3" id="KW-1185">Reference proteome</keyword>
<name>A0A1C7MRM0_GRIFR</name>
<reference evidence="2 3" key="1">
    <citation type="submission" date="2016-03" db="EMBL/GenBank/DDBJ databases">
        <title>Whole genome sequencing of Grifola frondosa 9006-11.</title>
        <authorList>
            <person name="Min B."/>
            <person name="Park H."/>
            <person name="Kim J.-G."/>
            <person name="Cho H."/>
            <person name="Oh Y.-L."/>
            <person name="Kong W.-S."/>
            <person name="Choi I.-G."/>
        </authorList>
    </citation>
    <scope>NUCLEOTIDE SEQUENCE [LARGE SCALE GENOMIC DNA]</scope>
    <source>
        <strain evidence="2 3">9006-11</strain>
    </source>
</reference>
<feature type="region of interest" description="Disordered" evidence="1">
    <location>
        <begin position="90"/>
        <end position="119"/>
    </location>
</feature>
<organism evidence="2 3">
    <name type="scientific">Grifola frondosa</name>
    <name type="common">Maitake</name>
    <name type="synonym">Polyporus frondosus</name>
    <dbReference type="NCBI Taxonomy" id="5627"/>
    <lineage>
        <taxon>Eukaryota</taxon>
        <taxon>Fungi</taxon>
        <taxon>Dikarya</taxon>
        <taxon>Basidiomycota</taxon>
        <taxon>Agaricomycotina</taxon>
        <taxon>Agaricomycetes</taxon>
        <taxon>Polyporales</taxon>
        <taxon>Grifolaceae</taxon>
        <taxon>Grifola</taxon>
    </lineage>
</organism>
<evidence type="ECO:0000313" key="3">
    <source>
        <dbReference type="Proteomes" id="UP000092993"/>
    </source>
</evidence>
<gene>
    <name evidence="2" type="ORF">A0H81_01192</name>
</gene>
<dbReference type="OrthoDB" id="2780168at2759"/>
<sequence length="132" mass="14904">MRLAGQTVMIDDEVEKPQGPDIAVPYTLNDYREVYTSGDAEMFEEELREVYGDDVDLEAHADDRSFLVRAWEMRHHDVVARMIRLLGSRCRRSSRSTGTPSARLPGDTGRSGGRGLSNASPGLWTWGRFRES</sequence>
<evidence type="ECO:0000313" key="2">
    <source>
        <dbReference type="EMBL" id="OBZ79512.1"/>
    </source>
</evidence>
<dbReference type="EMBL" id="LUGG01000001">
    <property type="protein sequence ID" value="OBZ79512.1"/>
    <property type="molecule type" value="Genomic_DNA"/>
</dbReference>